<name>A0A7M4DHS3_9MICO</name>
<feature type="transmembrane region" description="Helical" evidence="1">
    <location>
        <begin position="85"/>
        <end position="105"/>
    </location>
</feature>
<proteinExistence type="predicted"/>
<protein>
    <submittedName>
        <fullName evidence="2">Uncharacterized protein</fullName>
    </submittedName>
</protein>
<feature type="transmembrane region" description="Helical" evidence="1">
    <location>
        <begin position="12"/>
        <end position="35"/>
    </location>
</feature>
<keyword evidence="1" id="KW-0472">Membrane</keyword>
<sequence length="164" mass="16529">MPDDRRSVPLDLVSGSEGAIIGTVVCAAVIAYGVGHADSTAQLSLMIIVTVGVYWIAHLHAATISSALTQGHHPAKALRHALTEAAPVAAASILPLAVLLLTRLAGASLDASAWTALLVTIALLAFYSYRAGARGGLDAKGRIASAVAGAGIGVLVALLKVALH</sequence>
<keyword evidence="1" id="KW-1133">Transmembrane helix</keyword>
<dbReference type="Proteomes" id="UP000419743">
    <property type="component" value="Unassembled WGS sequence"/>
</dbReference>
<keyword evidence="1" id="KW-0812">Transmembrane</keyword>
<evidence type="ECO:0000313" key="3">
    <source>
        <dbReference type="Proteomes" id="UP000419743"/>
    </source>
</evidence>
<evidence type="ECO:0000313" key="2">
    <source>
        <dbReference type="EMBL" id="VZO36466.1"/>
    </source>
</evidence>
<dbReference type="RefSeq" id="WP_156740487.1">
    <property type="nucleotide sequence ID" value="NZ_CACRYJ010000022.1"/>
</dbReference>
<feature type="transmembrane region" description="Helical" evidence="1">
    <location>
        <begin position="141"/>
        <end position="163"/>
    </location>
</feature>
<evidence type="ECO:0000256" key="1">
    <source>
        <dbReference type="SAM" id="Phobius"/>
    </source>
</evidence>
<organism evidence="2 3">
    <name type="scientific">Occultella aeris</name>
    <dbReference type="NCBI Taxonomy" id="2761496"/>
    <lineage>
        <taxon>Bacteria</taxon>
        <taxon>Bacillati</taxon>
        <taxon>Actinomycetota</taxon>
        <taxon>Actinomycetes</taxon>
        <taxon>Micrococcales</taxon>
        <taxon>Ruaniaceae</taxon>
        <taxon>Occultella</taxon>
    </lineage>
</organism>
<dbReference type="EMBL" id="CACRYJ010000022">
    <property type="protein sequence ID" value="VZO36466.1"/>
    <property type="molecule type" value="Genomic_DNA"/>
</dbReference>
<reference evidence="2 3" key="1">
    <citation type="submission" date="2019-11" db="EMBL/GenBank/DDBJ databases">
        <authorList>
            <person name="Criscuolo A."/>
        </authorList>
    </citation>
    <scope>NUCLEOTIDE SEQUENCE [LARGE SCALE GENOMIC DNA]</scope>
    <source>
        <strain evidence="2">CIP111667</strain>
    </source>
</reference>
<comment type="caution">
    <text evidence="2">The sequence shown here is derived from an EMBL/GenBank/DDBJ whole genome shotgun (WGS) entry which is preliminary data.</text>
</comment>
<keyword evidence="3" id="KW-1185">Reference proteome</keyword>
<dbReference type="AlphaFoldDB" id="A0A7M4DHS3"/>
<accession>A0A7M4DHS3</accession>
<feature type="transmembrane region" description="Helical" evidence="1">
    <location>
        <begin position="41"/>
        <end position="64"/>
    </location>
</feature>
<gene>
    <name evidence="2" type="ORF">HALOF300_01673</name>
</gene>
<feature type="transmembrane region" description="Helical" evidence="1">
    <location>
        <begin position="111"/>
        <end position="129"/>
    </location>
</feature>